<feature type="compositionally biased region" description="Basic and acidic residues" evidence="3">
    <location>
        <begin position="149"/>
        <end position="158"/>
    </location>
</feature>
<comment type="subcellular location">
    <subcellularLocation>
        <location evidence="1">Secreted</location>
    </subcellularLocation>
</comment>
<keyword evidence="5" id="KW-0176">Collagen</keyword>
<sequence>MTVPANSIYVSGVGTRFTKELRVGDSLRLGDKVFVVAGIASDIALTLDATHTVGALNATAYTDSNLLSVETGAETSALLVDRSGNVGIGAANPAAKLDVAGGIRVGGETICDARREGTIRYNDAGDEIEFCDGSAWSRVEGPEGQQGSKGDKGDKGDTGARGPQGLKGEKGDKGDPGPQGPKGNTGPQGPKGNQGTAMFGGIYYVVVGRCYKVNPITNSCSCPTGFNSVLFDNTNGEGGRDLYWCWK</sequence>
<evidence type="ECO:0000256" key="1">
    <source>
        <dbReference type="ARBA" id="ARBA00004613"/>
    </source>
</evidence>
<proteinExistence type="predicted"/>
<reference evidence="5" key="1">
    <citation type="submission" date="2019-02" db="EMBL/GenBank/DDBJ databases">
        <authorList>
            <person name="Gruber-Vodicka R. H."/>
            <person name="Seah K. B. B."/>
        </authorList>
    </citation>
    <scope>NUCLEOTIDE SEQUENCE</scope>
    <source>
        <strain evidence="4">BECK_S312</strain>
        <strain evidence="5">BECK_S426</strain>
    </source>
</reference>
<evidence type="ECO:0000313" key="5">
    <source>
        <dbReference type="EMBL" id="VFK36051.1"/>
    </source>
</evidence>
<dbReference type="PANTHER" id="PTHR15427">
    <property type="entry name" value="EMILIN ELASTIN MICROFIBRIL INTERFACE-LOCATED PROTEIN ELASTIN MICROFIBRIL INTERFACER"/>
    <property type="match status" value="1"/>
</dbReference>
<dbReference type="GO" id="GO:0005576">
    <property type="term" value="C:extracellular region"/>
    <property type="evidence" value="ECO:0007669"/>
    <property type="project" value="UniProtKB-SubCell"/>
</dbReference>
<dbReference type="InterPro" id="IPR008160">
    <property type="entry name" value="Collagen"/>
</dbReference>
<dbReference type="InterPro" id="IPR050392">
    <property type="entry name" value="Collagen/C1q_domain"/>
</dbReference>
<protein>
    <submittedName>
        <fullName evidence="5">Collagen triple helix repeat-containing protein</fullName>
    </submittedName>
</protein>
<evidence type="ECO:0000313" key="4">
    <source>
        <dbReference type="EMBL" id="VFK25462.1"/>
    </source>
</evidence>
<organism evidence="5">
    <name type="scientific">Candidatus Kentrum sp. LPFa</name>
    <dbReference type="NCBI Taxonomy" id="2126335"/>
    <lineage>
        <taxon>Bacteria</taxon>
        <taxon>Pseudomonadati</taxon>
        <taxon>Pseudomonadota</taxon>
        <taxon>Gammaproteobacteria</taxon>
        <taxon>Candidatus Kentrum</taxon>
    </lineage>
</organism>
<name>A0A450Y3B7_9GAMM</name>
<dbReference type="EMBL" id="CAADFP010000475">
    <property type="protein sequence ID" value="VFK36051.1"/>
    <property type="molecule type" value="Genomic_DNA"/>
</dbReference>
<keyword evidence="2" id="KW-0964">Secreted</keyword>
<gene>
    <name evidence="4" type="ORF">BECKLPF1236A_GA0070988_104741</name>
    <name evidence="5" type="ORF">BECKLPF1236C_GA0070990_104751</name>
</gene>
<evidence type="ECO:0000256" key="2">
    <source>
        <dbReference type="ARBA" id="ARBA00022525"/>
    </source>
</evidence>
<feature type="compositionally biased region" description="Polar residues" evidence="3">
    <location>
        <begin position="185"/>
        <end position="194"/>
    </location>
</feature>
<dbReference type="AlphaFoldDB" id="A0A450Y3B7"/>
<dbReference type="PANTHER" id="PTHR15427:SF54">
    <property type="entry name" value="C1Q DOMAIN-CONTAINING PROTEIN"/>
    <property type="match status" value="1"/>
</dbReference>
<accession>A0A450Y3B7</accession>
<evidence type="ECO:0000256" key="3">
    <source>
        <dbReference type="SAM" id="MobiDB-lite"/>
    </source>
</evidence>
<dbReference type="Pfam" id="PF01391">
    <property type="entry name" value="Collagen"/>
    <property type="match status" value="1"/>
</dbReference>
<feature type="region of interest" description="Disordered" evidence="3">
    <location>
        <begin position="134"/>
        <end position="194"/>
    </location>
</feature>
<dbReference type="EMBL" id="CAADFM010000474">
    <property type="protein sequence ID" value="VFK25462.1"/>
    <property type="molecule type" value="Genomic_DNA"/>
</dbReference>